<accession>A0ACC0T9S9</accession>
<gene>
    <name evidence="1" type="ORF">POPTR_003G162750v4</name>
</gene>
<reference evidence="1 2" key="1">
    <citation type="journal article" date="2006" name="Science">
        <title>The genome of black cottonwood, Populus trichocarpa (Torr. &amp; Gray).</title>
        <authorList>
            <person name="Tuskan G.A."/>
            <person name="Difazio S."/>
            <person name="Jansson S."/>
            <person name="Bohlmann J."/>
            <person name="Grigoriev I."/>
            <person name="Hellsten U."/>
            <person name="Putnam N."/>
            <person name="Ralph S."/>
            <person name="Rombauts S."/>
            <person name="Salamov A."/>
            <person name="Schein J."/>
            <person name="Sterck L."/>
            <person name="Aerts A."/>
            <person name="Bhalerao R.R."/>
            <person name="Bhalerao R.P."/>
            <person name="Blaudez D."/>
            <person name="Boerjan W."/>
            <person name="Brun A."/>
            <person name="Brunner A."/>
            <person name="Busov V."/>
            <person name="Campbell M."/>
            <person name="Carlson J."/>
            <person name="Chalot M."/>
            <person name="Chapman J."/>
            <person name="Chen G.L."/>
            <person name="Cooper D."/>
            <person name="Coutinho P.M."/>
            <person name="Couturier J."/>
            <person name="Covert S."/>
            <person name="Cronk Q."/>
            <person name="Cunningham R."/>
            <person name="Davis J."/>
            <person name="Degroeve S."/>
            <person name="Dejardin A."/>
            <person name="Depamphilis C."/>
            <person name="Detter J."/>
            <person name="Dirks B."/>
            <person name="Dubchak I."/>
            <person name="Duplessis S."/>
            <person name="Ehlting J."/>
            <person name="Ellis B."/>
            <person name="Gendler K."/>
            <person name="Goodstein D."/>
            <person name="Gribskov M."/>
            <person name="Grimwood J."/>
            <person name="Groover A."/>
            <person name="Gunter L."/>
            <person name="Hamberger B."/>
            <person name="Heinze B."/>
            <person name="Helariutta Y."/>
            <person name="Henrissat B."/>
            <person name="Holligan D."/>
            <person name="Holt R."/>
            <person name="Huang W."/>
            <person name="Islam-Faridi N."/>
            <person name="Jones S."/>
            <person name="Jones-Rhoades M."/>
            <person name="Jorgensen R."/>
            <person name="Joshi C."/>
            <person name="Kangasjarvi J."/>
            <person name="Karlsson J."/>
            <person name="Kelleher C."/>
            <person name="Kirkpatrick R."/>
            <person name="Kirst M."/>
            <person name="Kohler A."/>
            <person name="Kalluri U."/>
            <person name="Larimer F."/>
            <person name="Leebens-Mack J."/>
            <person name="Leple J.C."/>
            <person name="Locascio P."/>
            <person name="Lou Y."/>
            <person name="Lucas S."/>
            <person name="Martin F."/>
            <person name="Montanini B."/>
            <person name="Napoli C."/>
            <person name="Nelson D.R."/>
            <person name="Nelson C."/>
            <person name="Nieminen K."/>
            <person name="Nilsson O."/>
            <person name="Pereda V."/>
            <person name="Peter G."/>
            <person name="Philippe R."/>
            <person name="Pilate G."/>
            <person name="Poliakov A."/>
            <person name="Razumovskaya J."/>
            <person name="Richardson P."/>
            <person name="Rinaldi C."/>
            <person name="Ritland K."/>
            <person name="Rouze P."/>
            <person name="Ryaboy D."/>
            <person name="Schmutz J."/>
            <person name="Schrader J."/>
            <person name="Segerman B."/>
            <person name="Shin H."/>
            <person name="Siddiqui A."/>
            <person name="Sterky F."/>
            <person name="Terry A."/>
            <person name="Tsai C.J."/>
            <person name="Uberbacher E."/>
            <person name="Unneberg P."/>
            <person name="Vahala J."/>
            <person name="Wall K."/>
            <person name="Wessler S."/>
            <person name="Yang G."/>
            <person name="Yin T."/>
            <person name="Douglas C."/>
            <person name="Marra M."/>
            <person name="Sandberg G."/>
            <person name="Van de Peer Y."/>
            <person name="Rokhsar D."/>
        </authorList>
    </citation>
    <scope>NUCLEOTIDE SEQUENCE [LARGE SCALE GENOMIC DNA]</scope>
    <source>
        <strain evidence="2">cv. Nisqually</strain>
    </source>
</reference>
<keyword evidence="2" id="KW-1185">Reference proteome</keyword>
<organism evidence="1 2">
    <name type="scientific">Populus trichocarpa</name>
    <name type="common">Western balsam poplar</name>
    <name type="synonym">Populus balsamifera subsp. trichocarpa</name>
    <dbReference type="NCBI Taxonomy" id="3694"/>
    <lineage>
        <taxon>Eukaryota</taxon>
        <taxon>Viridiplantae</taxon>
        <taxon>Streptophyta</taxon>
        <taxon>Embryophyta</taxon>
        <taxon>Tracheophyta</taxon>
        <taxon>Spermatophyta</taxon>
        <taxon>Magnoliopsida</taxon>
        <taxon>eudicotyledons</taxon>
        <taxon>Gunneridae</taxon>
        <taxon>Pentapetalae</taxon>
        <taxon>rosids</taxon>
        <taxon>fabids</taxon>
        <taxon>Malpighiales</taxon>
        <taxon>Salicaceae</taxon>
        <taxon>Saliceae</taxon>
        <taxon>Populus</taxon>
    </lineage>
</organism>
<name>A0ACC0T9S9_POPTR</name>
<evidence type="ECO:0000313" key="2">
    <source>
        <dbReference type="Proteomes" id="UP000006729"/>
    </source>
</evidence>
<dbReference type="EMBL" id="CM009292">
    <property type="protein sequence ID" value="KAI9398289.1"/>
    <property type="molecule type" value="Genomic_DNA"/>
</dbReference>
<evidence type="ECO:0000313" key="1">
    <source>
        <dbReference type="EMBL" id="KAI9398289.1"/>
    </source>
</evidence>
<protein>
    <submittedName>
        <fullName evidence="1">Uncharacterized protein</fullName>
    </submittedName>
</protein>
<proteinExistence type="predicted"/>
<dbReference type="Proteomes" id="UP000006729">
    <property type="component" value="Chromosome 3"/>
</dbReference>
<sequence length="69" mass="7796">MPGQQTTLSEGLRPAMMNNGQVPKEKEFSRAYKHDLSSPPHQKSFARISLENLGGSKMYILPRSSQLRH</sequence>
<comment type="caution">
    <text evidence="1">The sequence shown here is derived from an EMBL/GenBank/DDBJ whole genome shotgun (WGS) entry which is preliminary data.</text>
</comment>